<dbReference type="PANTHER" id="PTHR24056:SF107">
    <property type="entry name" value="CYCLIN-DEPENDENT KINASE 11A-RELATED"/>
    <property type="match status" value="1"/>
</dbReference>
<evidence type="ECO:0000256" key="4">
    <source>
        <dbReference type="ARBA" id="ARBA00022741"/>
    </source>
</evidence>
<evidence type="ECO:0000256" key="9">
    <source>
        <dbReference type="ARBA" id="ARBA00041902"/>
    </source>
</evidence>
<feature type="chain" id="PRO_5012948421" description="Cyclin-dependent kinase 2 homolog" evidence="11">
    <location>
        <begin position="26"/>
        <end position="97"/>
    </location>
</feature>
<keyword evidence="5 13" id="KW-0418">Kinase</keyword>
<evidence type="ECO:0000256" key="3">
    <source>
        <dbReference type="ARBA" id="ARBA00022679"/>
    </source>
</evidence>
<sequence length="97" mass="11570">FSGWCRASLLHRQLYLLLLLRSLRSSFFLSFVVQVMEYIEHELKTLLDEKPEFSTAERKCLLYQLLEALAYMHSNFVFHRDLKPSNLLYSNKGVRKK</sequence>
<dbReference type="InterPro" id="IPR008271">
    <property type="entry name" value="Ser/Thr_kinase_AS"/>
</dbReference>
<accession>A0A2C6KL55</accession>
<evidence type="ECO:0000313" key="14">
    <source>
        <dbReference type="Proteomes" id="UP000221165"/>
    </source>
</evidence>
<dbReference type="SUPFAM" id="SSF56112">
    <property type="entry name" value="Protein kinase-like (PK-like)"/>
    <property type="match status" value="1"/>
</dbReference>
<dbReference type="InterPro" id="IPR000719">
    <property type="entry name" value="Prot_kinase_dom"/>
</dbReference>
<dbReference type="Pfam" id="PF00069">
    <property type="entry name" value="Pkinase"/>
    <property type="match status" value="1"/>
</dbReference>
<dbReference type="AlphaFoldDB" id="A0A2C6KL55"/>
<comment type="similarity">
    <text evidence="1">Belongs to the protein kinase superfamily. CMGC Ser/Thr protein kinase family. CDC2/CDKX subfamily.</text>
</comment>
<keyword evidence="2" id="KW-0723">Serine/threonine-protein kinase</keyword>
<dbReference type="VEuPathDB" id="ToxoDB:CSUI_008810"/>
<evidence type="ECO:0000256" key="2">
    <source>
        <dbReference type="ARBA" id="ARBA00022527"/>
    </source>
</evidence>
<dbReference type="OrthoDB" id="4062651at2759"/>
<evidence type="ECO:0000256" key="8">
    <source>
        <dbReference type="ARBA" id="ARBA00039612"/>
    </source>
</evidence>
<dbReference type="PROSITE" id="PS50011">
    <property type="entry name" value="PROTEIN_KINASE_DOM"/>
    <property type="match status" value="1"/>
</dbReference>
<evidence type="ECO:0000256" key="11">
    <source>
        <dbReference type="SAM" id="SignalP"/>
    </source>
</evidence>
<feature type="signal peptide" evidence="11">
    <location>
        <begin position="1"/>
        <end position="25"/>
    </location>
</feature>
<dbReference type="GeneID" id="94432145"/>
<name>A0A2C6KL55_9APIC</name>
<dbReference type="EMBL" id="MIGC01005043">
    <property type="protein sequence ID" value="PHJ17368.1"/>
    <property type="molecule type" value="Genomic_DNA"/>
</dbReference>
<dbReference type="InterPro" id="IPR011009">
    <property type="entry name" value="Kinase-like_dom_sf"/>
</dbReference>
<evidence type="ECO:0000256" key="6">
    <source>
        <dbReference type="ARBA" id="ARBA00022840"/>
    </source>
</evidence>
<dbReference type="GO" id="GO:0005634">
    <property type="term" value="C:nucleus"/>
    <property type="evidence" value="ECO:0007669"/>
    <property type="project" value="TreeGrafter"/>
</dbReference>
<dbReference type="PANTHER" id="PTHR24056">
    <property type="entry name" value="CELL DIVISION PROTEIN KINASE"/>
    <property type="match status" value="1"/>
</dbReference>
<dbReference type="GO" id="GO:0005524">
    <property type="term" value="F:ATP binding"/>
    <property type="evidence" value="ECO:0007669"/>
    <property type="project" value="UniProtKB-KW"/>
</dbReference>
<comment type="subunit">
    <text evidence="7">May form a complex composed of at least the catalytic subunit CRK2 and a cyclin.</text>
</comment>
<reference evidence="13 14" key="1">
    <citation type="journal article" date="2017" name="Int. J. Parasitol.">
        <title>The genome of the protozoan parasite Cystoisospora suis and a reverse vaccinology approach to identify vaccine candidates.</title>
        <authorList>
            <person name="Palmieri N."/>
            <person name="Shrestha A."/>
            <person name="Ruttkowski B."/>
            <person name="Beck T."/>
            <person name="Vogl C."/>
            <person name="Tomley F."/>
            <person name="Blake D.P."/>
            <person name="Joachim A."/>
        </authorList>
    </citation>
    <scope>NUCLEOTIDE SEQUENCE [LARGE SCALE GENOMIC DNA]</scope>
    <source>
        <strain evidence="13 14">Wien I</strain>
    </source>
</reference>
<keyword evidence="3" id="KW-0808">Transferase</keyword>
<evidence type="ECO:0000256" key="7">
    <source>
        <dbReference type="ARBA" id="ARBA00038543"/>
    </source>
</evidence>
<evidence type="ECO:0000256" key="1">
    <source>
        <dbReference type="ARBA" id="ARBA00006485"/>
    </source>
</evidence>
<gene>
    <name evidence="13" type="ORF">CSUI_008810</name>
</gene>
<keyword evidence="14" id="KW-1185">Reference proteome</keyword>
<evidence type="ECO:0000313" key="13">
    <source>
        <dbReference type="EMBL" id="PHJ17368.1"/>
    </source>
</evidence>
<protein>
    <recommendedName>
        <fullName evidence="8">Cyclin-dependent kinase 2 homolog</fullName>
    </recommendedName>
    <alternativeName>
        <fullName evidence="9">Cell division control protein 2 homolog</fullName>
    </alternativeName>
    <alternativeName>
        <fullName evidence="10">cdc2-related kinase 2</fullName>
    </alternativeName>
</protein>
<evidence type="ECO:0000256" key="5">
    <source>
        <dbReference type="ARBA" id="ARBA00022777"/>
    </source>
</evidence>
<keyword evidence="6" id="KW-0067">ATP-binding</keyword>
<dbReference type="GO" id="GO:0007346">
    <property type="term" value="P:regulation of mitotic cell cycle"/>
    <property type="evidence" value="ECO:0007669"/>
    <property type="project" value="TreeGrafter"/>
</dbReference>
<keyword evidence="4" id="KW-0547">Nucleotide-binding</keyword>
<dbReference type="GO" id="GO:0004674">
    <property type="term" value="F:protein serine/threonine kinase activity"/>
    <property type="evidence" value="ECO:0007669"/>
    <property type="project" value="UniProtKB-KW"/>
</dbReference>
<dbReference type="RefSeq" id="XP_067919090.1">
    <property type="nucleotide sequence ID" value="XM_068068934.1"/>
</dbReference>
<feature type="non-terminal residue" evidence="13">
    <location>
        <position position="1"/>
    </location>
</feature>
<comment type="caution">
    <text evidence="13">The sequence shown here is derived from an EMBL/GenBank/DDBJ whole genome shotgun (WGS) entry which is preliminary data.</text>
</comment>
<organism evidence="13 14">
    <name type="scientific">Cystoisospora suis</name>
    <dbReference type="NCBI Taxonomy" id="483139"/>
    <lineage>
        <taxon>Eukaryota</taxon>
        <taxon>Sar</taxon>
        <taxon>Alveolata</taxon>
        <taxon>Apicomplexa</taxon>
        <taxon>Conoidasida</taxon>
        <taxon>Coccidia</taxon>
        <taxon>Eucoccidiorida</taxon>
        <taxon>Eimeriorina</taxon>
        <taxon>Sarcocystidae</taxon>
        <taxon>Cystoisospora</taxon>
    </lineage>
</organism>
<dbReference type="Proteomes" id="UP000221165">
    <property type="component" value="Unassembled WGS sequence"/>
</dbReference>
<evidence type="ECO:0000259" key="12">
    <source>
        <dbReference type="PROSITE" id="PS50011"/>
    </source>
</evidence>
<dbReference type="Gene3D" id="1.10.510.10">
    <property type="entry name" value="Transferase(Phosphotransferase) domain 1"/>
    <property type="match status" value="1"/>
</dbReference>
<feature type="domain" description="Protein kinase" evidence="12">
    <location>
        <begin position="1"/>
        <end position="97"/>
    </location>
</feature>
<dbReference type="PROSITE" id="PS00108">
    <property type="entry name" value="PROTEIN_KINASE_ST"/>
    <property type="match status" value="1"/>
</dbReference>
<evidence type="ECO:0000256" key="10">
    <source>
        <dbReference type="ARBA" id="ARBA00042858"/>
    </source>
</evidence>
<dbReference type="InterPro" id="IPR050108">
    <property type="entry name" value="CDK"/>
</dbReference>
<proteinExistence type="inferred from homology"/>
<keyword evidence="11" id="KW-0732">Signal</keyword>